<evidence type="ECO:0000313" key="1">
    <source>
        <dbReference type="EMBL" id="SDK85682.1"/>
    </source>
</evidence>
<name>A0A1G9FBA4_9FIRM</name>
<dbReference type="InterPro" id="IPR035903">
    <property type="entry name" value="HesB-like_dom_sf"/>
</dbReference>
<keyword evidence="2" id="KW-1185">Reference proteome</keyword>
<protein>
    <submittedName>
        <fullName evidence="1">Uncharacterized protein</fullName>
    </submittedName>
</protein>
<evidence type="ECO:0000313" key="2">
    <source>
        <dbReference type="Proteomes" id="UP000198718"/>
    </source>
</evidence>
<reference evidence="1 2" key="1">
    <citation type="submission" date="2016-10" db="EMBL/GenBank/DDBJ databases">
        <authorList>
            <person name="de Groot N.N."/>
        </authorList>
    </citation>
    <scope>NUCLEOTIDE SEQUENCE [LARGE SCALE GENOMIC DNA]</scope>
    <source>
        <strain evidence="1 2">DSM 18346</strain>
    </source>
</reference>
<sequence length="57" mass="6474">MSLDEAKNTDVVKEVEGIKFAVDKSLDEQYKEVIVDYAKGWFSKQFIVSLKYGGSCH</sequence>
<dbReference type="AlphaFoldDB" id="A0A1G9FBA4"/>
<dbReference type="Proteomes" id="UP000198718">
    <property type="component" value="Unassembled WGS sequence"/>
</dbReference>
<accession>A0A1G9FBA4</accession>
<proteinExistence type="predicted"/>
<gene>
    <name evidence="1" type="ORF">SAMN05660472_02141</name>
</gene>
<dbReference type="SUPFAM" id="SSF89360">
    <property type="entry name" value="HesB-like domain"/>
    <property type="match status" value="1"/>
</dbReference>
<organism evidence="1 2">
    <name type="scientific">Natronincola ferrireducens</name>
    <dbReference type="NCBI Taxonomy" id="393762"/>
    <lineage>
        <taxon>Bacteria</taxon>
        <taxon>Bacillati</taxon>
        <taxon>Bacillota</taxon>
        <taxon>Clostridia</taxon>
        <taxon>Peptostreptococcales</taxon>
        <taxon>Natronincolaceae</taxon>
        <taxon>Natronincola</taxon>
    </lineage>
</organism>
<dbReference type="EMBL" id="FNFP01000004">
    <property type="protein sequence ID" value="SDK85682.1"/>
    <property type="molecule type" value="Genomic_DNA"/>
</dbReference>